<evidence type="ECO:0000256" key="1">
    <source>
        <dbReference type="ARBA" id="ARBA00004123"/>
    </source>
</evidence>
<keyword evidence="12" id="KW-1185">Reference proteome</keyword>
<dbReference type="Proteomes" id="UP000016923">
    <property type="component" value="Unassembled WGS sequence"/>
</dbReference>
<evidence type="ECO:0000256" key="4">
    <source>
        <dbReference type="ARBA" id="ARBA00022771"/>
    </source>
</evidence>
<accession>S3BTG2</accession>
<keyword evidence="7" id="KW-0539">Nucleus</keyword>
<dbReference type="PROSITE" id="PS50157">
    <property type="entry name" value="ZINC_FINGER_C2H2_2"/>
    <property type="match status" value="5"/>
</dbReference>
<feature type="compositionally biased region" description="Low complexity" evidence="9">
    <location>
        <begin position="713"/>
        <end position="722"/>
    </location>
</feature>
<evidence type="ECO:0000256" key="5">
    <source>
        <dbReference type="ARBA" id="ARBA00022833"/>
    </source>
</evidence>
<dbReference type="PROSITE" id="PS00028">
    <property type="entry name" value="ZINC_FINGER_C2H2_1"/>
    <property type="match status" value="4"/>
</dbReference>
<keyword evidence="6" id="KW-0238">DNA-binding</keyword>
<dbReference type="SMART" id="SM00355">
    <property type="entry name" value="ZnF_C2H2"/>
    <property type="match status" value="7"/>
</dbReference>
<feature type="compositionally biased region" description="Low complexity" evidence="9">
    <location>
        <begin position="252"/>
        <end position="267"/>
    </location>
</feature>
<feature type="domain" description="C2H2-type" evidence="10">
    <location>
        <begin position="676"/>
        <end position="705"/>
    </location>
</feature>
<evidence type="ECO:0000256" key="6">
    <source>
        <dbReference type="ARBA" id="ARBA00023125"/>
    </source>
</evidence>
<dbReference type="STRING" id="1262450.S3BTG2"/>
<protein>
    <submittedName>
        <fullName evidence="11">Zinc finger protein 664</fullName>
    </submittedName>
</protein>
<keyword evidence="5" id="KW-0862">Zinc</keyword>
<dbReference type="FunFam" id="3.30.160.60:FF:002343">
    <property type="entry name" value="Zinc finger protein 33A"/>
    <property type="match status" value="1"/>
</dbReference>
<dbReference type="GO" id="GO:0005634">
    <property type="term" value="C:nucleus"/>
    <property type="evidence" value="ECO:0007669"/>
    <property type="project" value="UniProtKB-SubCell"/>
</dbReference>
<gene>
    <name evidence="11" type="ORF">F503_06413</name>
</gene>
<dbReference type="InterPro" id="IPR050329">
    <property type="entry name" value="GLI_C2H2-zinc-finger"/>
</dbReference>
<evidence type="ECO:0000256" key="2">
    <source>
        <dbReference type="ARBA" id="ARBA00022723"/>
    </source>
</evidence>
<feature type="domain" description="C2H2-type" evidence="10">
    <location>
        <begin position="555"/>
        <end position="591"/>
    </location>
</feature>
<reference evidence="11 12" key="1">
    <citation type="journal article" date="2013" name="BMC Genomics">
        <title>The genome and transcriptome of the pine saprophyte Ophiostoma piceae, and a comparison with the bark beetle-associated pine pathogen Grosmannia clavigera.</title>
        <authorList>
            <person name="Haridas S."/>
            <person name="Wang Y."/>
            <person name="Lim L."/>
            <person name="Massoumi Alamouti S."/>
            <person name="Jackman S."/>
            <person name="Docking R."/>
            <person name="Robertson G."/>
            <person name="Birol I."/>
            <person name="Bohlmann J."/>
            <person name="Breuil C."/>
        </authorList>
    </citation>
    <scope>NUCLEOTIDE SEQUENCE [LARGE SCALE GENOMIC DNA]</scope>
    <source>
        <strain evidence="11 12">UAMH 11346</strain>
    </source>
</reference>
<dbReference type="eggNOG" id="KOG1721">
    <property type="taxonomic scope" value="Eukaryota"/>
</dbReference>
<dbReference type="EMBL" id="KE148165">
    <property type="protein sequence ID" value="EPE03707.1"/>
    <property type="molecule type" value="Genomic_DNA"/>
</dbReference>
<keyword evidence="3" id="KW-0677">Repeat</keyword>
<evidence type="ECO:0000313" key="12">
    <source>
        <dbReference type="Proteomes" id="UP000016923"/>
    </source>
</evidence>
<keyword evidence="4 8" id="KW-0863">Zinc-finger</keyword>
<dbReference type="FunFam" id="3.30.160.60:FF:000624">
    <property type="entry name" value="zinc finger protein 697"/>
    <property type="match status" value="1"/>
</dbReference>
<dbReference type="GO" id="GO:0000978">
    <property type="term" value="F:RNA polymerase II cis-regulatory region sequence-specific DNA binding"/>
    <property type="evidence" value="ECO:0007669"/>
    <property type="project" value="TreeGrafter"/>
</dbReference>
<feature type="domain" description="C2H2-type" evidence="10">
    <location>
        <begin position="648"/>
        <end position="675"/>
    </location>
</feature>
<dbReference type="VEuPathDB" id="FungiDB:F503_06413"/>
<evidence type="ECO:0000256" key="8">
    <source>
        <dbReference type="PROSITE-ProRule" id="PRU00042"/>
    </source>
</evidence>
<dbReference type="OrthoDB" id="3437960at2759"/>
<dbReference type="PANTHER" id="PTHR19818:SF139">
    <property type="entry name" value="PAIR-RULE PROTEIN ODD-PAIRED"/>
    <property type="match status" value="1"/>
</dbReference>
<evidence type="ECO:0000256" key="3">
    <source>
        <dbReference type="ARBA" id="ARBA00022737"/>
    </source>
</evidence>
<organism evidence="11 12">
    <name type="scientific">Ophiostoma piceae (strain UAMH 11346)</name>
    <name type="common">Sap stain fungus</name>
    <dbReference type="NCBI Taxonomy" id="1262450"/>
    <lineage>
        <taxon>Eukaryota</taxon>
        <taxon>Fungi</taxon>
        <taxon>Dikarya</taxon>
        <taxon>Ascomycota</taxon>
        <taxon>Pezizomycotina</taxon>
        <taxon>Sordariomycetes</taxon>
        <taxon>Sordariomycetidae</taxon>
        <taxon>Ophiostomatales</taxon>
        <taxon>Ophiostomataceae</taxon>
        <taxon>Ophiostoma</taxon>
    </lineage>
</organism>
<sequence length="722" mass="78576">MFTDGNPRHQRAGSLGFSYFDPYNENYSLGASSHSLLTDVSLDDDTTWDLFNTQSPQCIGQDQTAPGAIRTPHDDLCAHPPKCPTASHFGGSGGHNPSHMLFHTRHFDPQAMSSSTLHQQPASGPPQASMLGSLVDYDSGTLFLQTMTSTPGPSTSIFSSEDFGEQLSALSSPPTRNCAREGEEDRESVCDSDCDVGTICHDTVCSEDPSACCEDESCLQSSLSPHDDAITSEDAIAAAALAAIGDQQRMAATTGASSTSSLTPSLHAPHHGHSHSMSAASVASCLPFGTGPDLCISPQFLMNFRHFQEVHNPLNPAVCTEPACPVEDPTFYQECHIRHFTHNANDGHGGGMFDSIDLDMMMSENGTHDHKGAVECGARFPDSHSMFEHMLNEHGTSLSMFQNPVMQHSLGLGQTYATATPTTPPVNIVQQGVADSSSYSDQLSLSDPFRFNETAGNRAHNSPHTGPIVVPVMEKNETAMENQLFKVEPTQVNASVSTVAAEHVNDEPEGHHECLWCSHRGGEPCKQVFGSAGDLHTHVLDAHTHQLKRGADGMFSCGWQGCTRREGEEKSGFLQKSKVDRHMQVHTGNKPFTCDICNQSFSANQALIQHKLIHEDSKPLKCNICGKTFRQHSALTMHIRTHTKVRPLKCPYCSKEFSESSNLSKHKRIHTGDGQYLCKHPGCGRAFHRRDQLRRHSTQHCKAPSSFGRVEKSSLSLSPSPE</sequence>
<dbReference type="FunFam" id="3.30.160.60:FF:001009">
    <property type="entry name" value="Zinc finger protein 26"/>
    <property type="match status" value="1"/>
</dbReference>
<dbReference type="SUPFAM" id="SSF57667">
    <property type="entry name" value="beta-beta-alpha zinc fingers"/>
    <property type="match status" value="3"/>
</dbReference>
<evidence type="ECO:0000256" key="7">
    <source>
        <dbReference type="ARBA" id="ARBA00023242"/>
    </source>
</evidence>
<feature type="region of interest" description="Disordered" evidence="9">
    <location>
        <begin position="694"/>
        <end position="722"/>
    </location>
</feature>
<dbReference type="GO" id="GO:0008270">
    <property type="term" value="F:zinc ion binding"/>
    <property type="evidence" value="ECO:0007669"/>
    <property type="project" value="UniProtKB-KW"/>
</dbReference>
<dbReference type="AlphaFoldDB" id="S3BTG2"/>
<dbReference type="GO" id="GO:0045944">
    <property type="term" value="P:positive regulation of transcription by RNA polymerase II"/>
    <property type="evidence" value="ECO:0007669"/>
    <property type="project" value="UniProtKB-ARBA"/>
</dbReference>
<feature type="domain" description="C2H2-type" evidence="10">
    <location>
        <begin position="592"/>
        <end position="619"/>
    </location>
</feature>
<dbReference type="GO" id="GO:0000981">
    <property type="term" value="F:DNA-binding transcription factor activity, RNA polymerase II-specific"/>
    <property type="evidence" value="ECO:0007669"/>
    <property type="project" value="TreeGrafter"/>
</dbReference>
<dbReference type="Gene3D" id="3.30.160.60">
    <property type="entry name" value="Classic Zinc Finger"/>
    <property type="match status" value="5"/>
</dbReference>
<keyword evidence="2" id="KW-0479">Metal-binding</keyword>
<evidence type="ECO:0000313" key="11">
    <source>
        <dbReference type="EMBL" id="EPE03707.1"/>
    </source>
</evidence>
<dbReference type="PANTHER" id="PTHR19818">
    <property type="entry name" value="ZINC FINGER PROTEIN ZIC AND GLI"/>
    <property type="match status" value="1"/>
</dbReference>
<dbReference type="InterPro" id="IPR036236">
    <property type="entry name" value="Znf_C2H2_sf"/>
</dbReference>
<dbReference type="Pfam" id="PF00096">
    <property type="entry name" value="zf-C2H2"/>
    <property type="match status" value="3"/>
</dbReference>
<evidence type="ECO:0000259" key="10">
    <source>
        <dbReference type="PROSITE" id="PS50157"/>
    </source>
</evidence>
<evidence type="ECO:0000256" key="9">
    <source>
        <dbReference type="SAM" id="MobiDB-lite"/>
    </source>
</evidence>
<feature type="domain" description="C2H2-type" evidence="10">
    <location>
        <begin position="620"/>
        <end position="647"/>
    </location>
</feature>
<dbReference type="InterPro" id="IPR013087">
    <property type="entry name" value="Znf_C2H2_type"/>
</dbReference>
<proteinExistence type="predicted"/>
<comment type="subcellular location">
    <subcellularLocation>
        <location evidence="1">Nucleus</location>
    </subcellularLocation>
</comment>
<dbReference type="HOGENOM" id="CLU_431514_0_0_1"/>
<feature type="region of interest" description="Disordered" evidence="9">
    <location>
        <begin position="252"/>
        <end position="274"/>
    </location>
</feature>
<name>S3BTG2_OPHP1</name>